<sequence>MPRFSPKQDAQIYAELQPQLPHVRKAVKRMSREMEKLSDIGQAAAVVEITLEFILRHLAHDQAGALALSEHLRTQIDIGIKKVMS</sequence>
<dbReference type="Proteomes" id="UP001320831">
    <property type="component" value="Unassembled WGS sequence"/>
</dbReference>
<keyword evidence="2" id="KW-1185">Reference proteome</keyword>
<protein>
    <submittedName>
        <fullName evidence="1">Uncharacterized protein</fullName>
    </submittedName>
</protein>
<proteinExistence type="predicted"/>
<evidence type="ECO:0000313" key="2">
    <source>
        <dbReference type="Proteomes" id="UP001320831"/>
    </source>
</evidence>
<name>A0ABT2LUX7_9HYPH</name>
<gene>
    <name evidence="1" type="ORF">N5A92_25340</name>
</gene>
<comment type="caution">
    <text evidence="1">The sequence shown here is derived from an EMBL/GenBank/DDBJ whole genome shotgun (WGS) entry which is preliminary data.</text>
</comment>
<dbReference type="EMBL" id="JAOCZP010000013">
    <property type="protein sequence ID" value="MCT7378340.1"/>
    <property type="molecule type" value="Genomic_DNA"/>
</dbReference>
<evidence type="ECO:0000313" key="1">
    <source>
        <dbReference type="EMBL" id="MCT7378340.1"/>
    </source>
</evidence>
<dbReference type="RefSeq" id="WP_260907251.1">
    <property type="nucleotide sequence ID" value="NZ_JAOCZP010000013.1"/>
</dbReference>
<reference evidence="1 2" key="1">
    <citation type="submission" date="2022-09" db="EMBL/GenBank/DDBJ databases">
        <title>Chelativorans salina sp. nov., a novel slightly halophilic bacterium isolated from a saline lake sediment enrichment.</title>
        <authorList>
            <person name="Gao L."/>
            <person name="Fang B.-Z."/>
            <person name="Li W.-J."/>
        </authorList>
    </citation>
    <scope>NUCLEOTIDE SEQUENCE [LARGE SCALE GENOMIC DNA]</scope>
    <source>
        <strain evidence="1 2">EGI FJ00035</strain>
    </source>
</reference>
<organism evidence="1 2">
    <name type="scientific">Chelativorans salis</name>
    <dbReference type="NCBI Taxonomy" id="2978478"/>
    <lineage>
        <taxon>Bacteria</taxon>
        <taxon>Pseudomonadati</taxon>
        <taxon>Pseudomonadota</taxon>
        <taxon>Alphaproteobacteria</taxon>
        <taxon>Hyphomicrobiales</taxon>
        <taxon>Phyllobacteriaceae</taxon>
        <taxon>Chelativorans</taxon>
    </lineage>
</organism>
<accession>A0ABT2LUX7</accession>